<protein>
    <submittedName>
        <fullName evidence="2">Putative sugar-binding N-terminal domain-containing protein</fullName>
    </submittedName>
</protein>
<feature type="non-terminal residue" evidence="2">
    <location>
        <position position="32"/>
    </location>
</feature>
<dbReference type="Pfam" id="PF07005">
    <property type="entry name" value="SBD_N"/>
    <property type="match status" value="1"/>
</dbReference>
<reference evidence="2 3" key="1">
    <citation type="submission" date="2016-10" db="EMBL/GenBank/DDBJ databases">
        <authorList>
            <person name="de Groot N.N."/>
        </authorList>
    </citation>
    <scope>NUCLEOTIDE SEQUENCE [LARGE SCALE GENOMIC DNA]</scope>
    <source>
        <strain evidence="3">L7-484,KACC 16230,DSM 25025</strain>
    </source>
</reference>
<evidence type="ECO:0000313" key="3">
    <source>
        <dbReference type="Proteomes" id="UP000198793"/>
    </source>
</evidence>
<keyword evidence="3" id="KW-1185">Reference proteome</keyword>
<evidence type="ECO:0000313" key="2">
    <source>
        <dbReference type="EMBL" id="SDO79914.1"/>
    </source>
</evidence>
<accession>A0A1H0MHT1</accession>
<dbReference type="EMBL" id="FNIT01000014">
    <property type="protein sequence ID" value="SDO79914.1"/>
    <property type="molecule type" value="Genomic_DNA"/>
</dbReference>
<feature type="domain" description="Four-carbon acid sugar kinase N-terminal" evidence="1">
    <location>
        <begin position="3"/>
        <end position="30"/>
    </location>
</feature>
<dbReference type="InterPro" id="IPR010737">
    <property type="entry name" value="4-carb_acid_sugar_kinase_N"/>
</dbReference>
<organism evidence="2 3">
    <name type="scientific">Aureimonas jatrophae</name>
    <dbReference type="NCBI Taxonomy" id="1166073"/>
    <lineage>
        <taxon>Bacteria</taxon>
        <taxon>Pseudomonadati</taxon>
        <taxon>Pseudomonadota</taxon>
        <taxon>Alphaproteobacteria</taxon>
        <taxon>Hyphomicrobiales</taxon>
        <taxon>Aurantimonadaceae</taxon>
        <taxon>Aureimonas</taxon>
    </lineage>
</organism>
<gene>
    <name evidence="2" type="ORF">SAMN05192530_1141</name>
</gene>
<dbReference type="Gene3D" id="3.40.50.10840">
    <property type="entry name" value="Putative sugar-binding, N-terminal domain"/>
    <property type="match status" value="1"/>
</dbReference>
<dbReference type="RefSeq" id="WP_139184074.1">
    <property type="nucleotide sequence ID" value="NZ_FNIT01000014.1"/>
</dbReference>
<sequence>MHLGIIGDDFTGSSDAANTLARGGLRVVQYAG</sequence>
<dbReference type="SUPFAM" id="SSF142764">
    <property type="entry name" value="YgbK-like"/>
    <property type="match status" value="1"/>
</dbReference>
<dbReference type="AlphaFoldDB" id="A0A1H0MHT1"/>
<dbReference type="Proteomes" id="UP000198793">
    <property type="component" value="Unassembled WGS sequence"/>
</dbReference>
<proteinExistence type="predicted"/>
<dbReference type="InterPro" id="IPR037051">
    <property type="entry name" value="4-carb_acid_sugar_kinase_N_sf"/>
</dbReference>
<dbReference type="OrthoDB" id="191465at2"/>
<evidence type="ECO:0000259" key="1">
    <source>
        <dbReference type="Pfam" id="PF07005"/>
    </source>
</evidence>
<name>A0A1H0MHT1_9HYPH</name>